<proteinExistence type="inferred from homology"/>
<keyword evidence="4" id="KW-1185">Reference proteome</keyword>
<evidence type="ECO:0000256" key="2">
    <source>
        <dbReference type="ARBA" id="ARBA00023002"/>
    </source>
</evidence>
<protein>
    <submittedName>
        <fullName evidence="3">Short-chain dehydrogenase</fullName>
    </submittedName>
</protein>
<name>A0ABR1S1E8_9PEZI</name>
<evidence type="ECO:0000313" key="4">
    <source>
        <dbReference type="Proteomes" id="UP001396898"/>
    </source>
</evidence>
<dbReference type="InterPro" id="IPR002347">
    <property type="entry name" value="SDR_fam"/>
</dbReference>
<dbReference type="PANTHER" id="PTHR24320">
    <property type="entry name" value="RETINOL DEHYDROGENASE"/>
    <property type="match status" value="1"/>
</dbReference>
<dbReference type="InterPro" id="IPR036291">
    <property type="entry name" value="NAD(P)-bd_dom_sf"/>
</dbReference>
<reference evidence="3 4" key="1">
    <citation type="submission" date="2023-01" db="EMBL/GenBank/DDBJ databases">
        <title>Analysis of 21 Apiospora genomes using comparative genomics revels a genus with tremendous synthesis potential of carbohydrate active enzymes and secondary metabolites.</title>
        <authorList>
            <person name="Sorensen T."/>
        </authorList>
    </citation>
    <scope>NUCLEOTIDE SEQUENCE [LARGE SCALE GENOMIC DNA]</scope>
    <source>
        <strain evidence="3 4">CBS 20057</strain>
    </source>
</reference>
<evidence type="ECO:0000313" key="3">
    <source>
        <dbReference type="EMBL" id="KAK8023451.1"/>
    </source>
</evidence>
<comment type="similarity">
    <text evidence="1">Belongs to the short-chain dehydrogenases/reductases (SDR) family.</text>
</comment>
<comment type="caution">
    <text evidence="3">The sequence shown here is derived from an EMBL/GenBank/DDBJ whole genome shotgun (WGS) entry which is preliminary data.</text>
</comment>
<dbReference type="PANTHER" id="PTHR24320:SF272">
    <property type="entry name" value="NAD(P)-BINDING ROSSMANN-FOLD SUPERFAMILY PROTEIN"/>
    <property type="match status" value="1"/>
</dbReference>
<evidence type="ECO:0000256" key="1">
    <source>
        <dbReference type="ARBA" id="ARBA00006484"/>
    </source>
</evidence>
<dbReference type="SUPFAM" id="SSF51735">
    <property type="entry name" value="NAD(P)-binding Rossmann-fold domains"/>
    <property type="match status" value="1"/>
</dbReference>
<dbReference type="Gene3D" id="3.40.50.720">
    <property type="entry name" value="NAD(P)-binding Rossmann-like Domain"/>
    <property type="match status" value="1"/>
</dbReference>
<dbReference type="PRINTS" id="PR00081">
    <property type="entry name" value="GDHRDH"/>
</dbReference>
<dbReference type="Pfam" id="PF00106">
    <property type="entry name" value="adh_short"/>
    <property type="match status" value="1"/>
</dbReference>
<gene>
    <name evidence="3" type="ORF">PG991_006690</name>
</gene>
<dbReference type="EMBL" id="JAQQWI010000008">
    <property type="protein sequence ID" value="KAK8023451.1"/>
    <property type="molecule type" value="Genomic_DNA"/>
</dbReference>
<organism evidence="3 4">
    <name type="scientific">Apiospora marii</name>
    <dbReference type="NCBI Taxonomy" id="335849"/>
    <lineage>
        <taxon>Eukaryota</taxon>
        <taxon>Fungi</taxon>
        <taxon>Dikarya</taxon>
        <taxon>Ascomycota</taxon>
        <taxon>Pezizomycotina</taxon>
        <taxon>Sordariomycetes</taxon>
        <taxon>Xylariomycetidae</taxon>
        <taxon>Amphisphaeriales</taxon>
        <taxon>Apiosporaceae</taxon>
        <taxon>Apiospora</taxon>
    </lineage>
</organism>
<keyword evidence="2" id="KW-0560">Oxidoreductase</keyword>
<sequence length="340" mass="37054">MARIAPYEELHKLETVNGPGDARPTATQIIQDQGLVDSPDWRGRVVLITGVSPGGLGAETAKAMHLTGADIYVTCRDVAKGQQVARDVLADGKAGKFEVIQMDLESLDSVRTAAADFLQKSGNKLNVLIENAGIMACPKAKTQDGFERQFGVNHLGHFLLFHLLQHALLGSASPSFNSRVVVLASGAHRRGKVDFDDLHFDKREYTPLGAYDQSKLANILFANELDRRYRSKSLRALSIHPGGILTPLTRYLPTVDDIKADKAMYATLKSEPQGAATTVWGAVAKEWEGKGGVYLDEVAEGWLTPPDALYYHGGYAPQAFDPPTEKRLWDVSMKLVGLGE</sequence>
<dbReference type="Proteomes" id="UP001396898">
    <property type="component" value="Unassembled WGS sequence"/>
</dbReference>
<accession>A0ABR1S1E8</accession>